<keyword evidence="23" id="KW-1185">Reference proteome</keyword>
<keyword evidence="6" id="KW-0479">Metal-binding</keyword>
<evidence type="ECO:0000313" key="23">
    <source>
        <dbReference type="Proteomes" id="UP000799444"/>
    </source>
</evidence>
<feature type="domain" description="HIT" evidence="20">
    <location>
        <begin position="44"/>
        <end position="179"/>
    </location>
</feature>
<evidence type="ECO:0000256" key="13">
    <source>
        <dbReference type="ARBA" id="ARBA00024601"/>
    </source>
</evidence>
<dbReference type="GO" id="GO:0030983">
    <property type="term" value="F:mismatched DNA binding"/>
    <property type="evidence" value="ECO:0007669"/>
    <property type="project" value="TreeGrafter"/>
</dbReference>
<dbReference type="GO" id="GO:0005634">
    <property type="term" value="C:nucleus"/>
    <property type="evidence" value="ECO:0007669"/>
    <property type="project" value="UniProtKB-SubCell"/>
</dbReference>
<reference evidence="22" key="1">
    <citation type="journal article" date="2020" name="Stud. Mycol.">
        <title>101 Dothideomycetes genomes: a test case for predicting lifestyles and emergence of pathogens.</title>
        <authorList>
            <person name="Haridas S."/>
            <person name="Albert R."/>
            <person name="Binder M."/>
            <person name="Bloem J."/>
            <person name="Labutti K."/>
            <person name="Salamov A."/>
            <person name="Andreopoulos B."/>
            <person name="Baker S."/>
            <person name="Barry K."/>
            <person name="Bills G."/>
            <person name="Bluhm B."/>
            <person name="Cannon C."/>
            <person name="Castanera R."/>
            <person name="Culley D."/>
            <person name="Daum C."/>
            <person name="Ezra D."/>
            <person name="Gonzalez J."/>
            <person name="Henrissat B."/>
            <person name="Kuo A."/>
            <person name="Liang C."/>
            <person name="Lipzen A."/>
            <person name="Lutzoni F."/>
            <person name="Magnuson J."/>
            <person name="Mondo S."/>
            <person name="Nolan M."/>
            <person name="Ohm R."/>
            <person name="Pangilinan J."/>
            <person name="Park H.-J."/>
            <person name="Ramirez L."/>
            <person name="Alfaro M."/>
            <person name="Sun H."/>
            <person name="Tritt A."/>
            <person name="Yoshinaga Y."/>
            <person name="Zwiers L.-H."/>
            <person name="Turgeon B."/>
            <person name="Goodwin S."/>
            <person name="Spatafora J."/>
            <person name="Crous P."/>
            <person name="Grigoriev I."/>
        </authorList>
    </citation>
    <scope>NUCLEOTIDE SEQUENCE</scope>
    <source>
        <strain evidence="22">CBS 125425</strain>
    </source>
</reference>
<evidence type="ECO:0000259" key="20">
    <source>
        <dbReference type="Pfam" id="PF01230"/>
    </source>
</evidence>
<evidence type="ECO:0000256" key="17">
    <source>
        <dbReference type="ARBA" id="ARBA00068941"/>
    </source>
</evidence>
<dbReference type="GO" id="GO:1990165">
    <property type="term" value="F:single-strand break-containing DNA binding"/>
    <property type="evidence" value="ECO:0007669"/>
    <property type="project" value="TreeGrafter"/>
</dbReference>
<dbReference type="Pfam" id="PF16278">
    <property type="entry name" value="zf-C2HE"/>
    <property type="match status" value="1"/>
</dbReference>
<keyword evidence="11" id="KW-0234">DNA repair</keyword>
<accession>A0A9P4QN17</accession>
<dbReference type="GO" id="GO:0033699">
    <property type="term" value="F:DNA 5'-adenosine monophosphate hydrolase activity"/>
    <property type="evidence" value="ECO:0007669"/>
    <property type="project" value="UniProtKB-EC"/>
</dbReference>
<evidence type="ECO:0000313" key="22">
    <source>
        <dbReference type="EMBL" id="KAF2727866.1"/>
    </source>
</evidence>
<proteinExistence type="predicted"/>
<feature type="domain" description="Aprataxin C2HE/C2H2/C2HC zinc finger" evidence="21">
    <location>
        <begin position="195"/>
        <end position="249"/>
    </location>
</feature>
<evidence type="ECO:0000256" key="16">
    <source>
        <dbReference type="ARBA" id="ARBA00059438"/>
    </source>
</evidence>
<keyword evidence="5" id="KW-0963">Cytoplasm</keyword>
<dbReference type="Gene3D" id="3.30.428.10">
    <property type="entry name" value="HIT-like"/>
    <property type="match status" value="1"/>
</dbReference>
<dbReference type="PANTHER" id="PTHR12486">
    <property type="entry name" value="APRATAXIN-RELATED"/>
    <property type="match status" value="1"/>
</dbReference>
<evidence type="ECO:0000256" key="6">
    <source>
        <dbReference type="ARBA" id="ARBA00022723"/>
    </source>
</evidence>
<dbReference type="GO" id="GO:0003697">
    <property type="term" value="F:single-stranded DNA binding"/>
    <property type="evidence" value="ECO:0007669"/>
    <property type="project" value="TreeGrafter"/>
</dbReference>
<dbReference type="InterPro" id="IPR011146">
    <property type="entry name" value="HIT-like"/>
</dbReference>
<comment type="subcellular location">
    <subcellularLocation>
        <location evidence="2">Cytoplasm</location>
    </subcellularLocation>
    <subcellularLocation>
        <location evidence="1">Nucleus</location>
    </subcellularLocation>
</comment>
<protein>
    <recommendedName>
        <fullName evidence="17">Aprataxin-like protein</fullName>
        <ecNumber evidence="4">3.6.1.71</ecNumber>
        <ecNumber evidence="3">3.6.1.72</ecNumber>
    </recommendedName>
    <alternativeName>
        <fullName evidence="18">Hit family protein 3</fullName>
    </alternativeName>
</protein>
<comment type="catalytic activity">
    <reaction evidence="13">
        <text>a 3'-end 2'-deoxyribonucleotide-3'-diphospho-5'-guanosine-DNA + H2O = a 3'-end 2'-deoxyribonucleotide 3'-phosphate-DNA + GMP + 2 H(+)</text>
        <dbReference type="Rhea" id="RHEA:52140"/>
        <dbReference type="Rhea" id="RHEA-COMP:13186"/>
        <dbReference type="Rhea" id="RHEA-COMP:13187"/>
        <dbReference type="ChEBI" id="CHEBI:15377"/>
        <dbReference type="ChEBI" id="CHEBI:15378"/>
        <dbReference type="ChEBI" id="CHEBI:58115"/>
        <dbReference type="ChEBI" id="CHEBI:136419"/>
        <dbReference type="ChEBI" id="CHEBI:136420"/>
        <dbReference type="EC" id="3.6.1.72"/>
    </reaction>
</comment>
<gene>
    <name evidence="22" type="ORF">EJ04DRAFT_478320</name>
</gene>
<dbReference type="GO" id="GO:0000012">
    <property type="term" value="P:single strand break repair"/>
    <property type="evidence" value="ECO:0007669"/>
    <property type="project" value="TreeGrafter"/>
</dbReference>
<dbReference type="EMBL" id="ML996307">
    <property type="protein sequence ID" value="KAF2727866.1"/>
    <property type="molecule type" value="Genomic_DNA"/>
</dbReference>
<comment type="function">
    <text evidence="16">DNA-binding protein involved in single-strand DNA break repair, double-strand DNA break repair and base excision repair. Resolves abortive DNA ligation intermediates formed either at base excision sites, or when DNA ligases attempt to repair non-ligatable breaks induced by reactive oxygen species. Catalyzes the release of adenylate groups covalently linked to 5'-phosphate termini, resulting in the production of 5'-phosphate termini that can be efficiently rejoined. Likewise, catalyzes the release of 3'-linked guanosine (DNAppG) and inosine (DNAppI) from DNA, but has higher specific activity with 5'-linked adenosine (AppDNA).</text>
</comment>
<dbReference type="EC" id="3.6.1.72" evidence="3"/>
<dbReference type="InterPro" id="IPR036265">
    <property type="entry name" value="HIT-like_sf"/>
</dbReference>
<evidence type="ECO:0000256" key="4">
    <source>
        <dbReference type="ARBA" id="ARBA00012496"/>
    </source>
</evidence>
<dbReference type="FunFam" id="3.30.428.10:FF:000017">
    <property type="entry name" value="Aprataxin-like protein"/>
    <property type="match status" value="1"/>
</dbReference>
<comment type="caution">
    <text evidence="22">The sequence shown here is derived from an EMBL/GenBank/DDBJ whole genome shotgun (WGS) entry which is preliminary data.</text>
</comment>
<evidence type="ECO:0000256" key="3">
    <source>
        <dbReference type="ARBA" id="ARBA00012495"/>
    </source>
</evidence>
<keyword evidence="8" id="KW-0378">Hydrolase</keyword>
<keyword evidence="12" id="KW-0539">Nucleus</keyword>
<dbReference type="AlphaFoldDB" id="A0A9P4QN17"/>
<dbReference type="Pfam" id="PF01230">
    <property type="entry name" value="HIT"/>
    <property type="match status" value="1"/>
</dbReference>
<dbReference type="GO" id="GO:0120108">
    <property type="term" value="F:DNA-3'-diphospho-5'-guanosine diphosphatase activity"/>
    <property type="evidence" value="ECO:0007669"/>
    <property type="project" value="UniProtKB-EC"/>
</dbReference>
<evidence type="ECO:0000256" key="19">
    <source>
        <dbReference type="SAM" id="MobiDB-lite"/>
    </source>
</evidence>
<evidence type="ECO:0000256" key="9">
    <source>
        <dbReference type="ARBA" id="ARBA00022833"/>
    </source>
</evidence>
<evidence type="ECO:0000256" key="5">
    <source>
        <dbReference type="ARBA" id="ARBA00022490"/>
    </source>
</evidence>
<evidence type="ECO:0000256" key="8">
    <source>
        <dbReference type="ARBA" id="ARBA00022801"/>
    </source>
</evidence>
<evidence type="ECO:0000256" key="10">
    <source>
        <dbReference type="ARBA" id="ARBA00023125"/>
    </source>
</evidence>
<evidence type="ECO:0000256" key="14">
    <source>
        <dbReference type="ARBA" id="ARBA00044639"/>
    </source>
</evidence>
<organism evidence="22 23">
    <name type="scientific">Polyplosphaeria fusca</name>
    <dbReference type="NCBI Taxonomy" id="682080"/>
    <lineage>
        <taxon>Eukaryota</taxon>
        <taxon>Fungi</taxon>
        <taxon>Dikarya</taxon>
        <taxon>Ascomycota</taxon>
        <taxon>Pezizomycotina</taxon>
        <taxon>Dothideomycetes</taxon>
        <taxon>Pleosporomycetidae</taxon>
        <taxon>Pleosporales</taxon>
        <taxon>Tetraplosphaeriaceae</taxon>
        <taxon>Polyplosphaeria</taxon>
    </lineage>
</organism>
<evidence type="ECO:0000256" key="11">
    <source>
        <dbReference type="ARBA" id="ARBA00023204"/>
    </source>
</evidence>
<evidence type="ECO:0000256" key="15">
    <source>
        <dbReference type="ARBA" id="ARBA00044713"/>
    </source>
</evidence>
<evidence type="ECO:0000256" key="18">
    <source>
        <dbReference type="ARBA" id="ARBA00076243"/>
    </source>
</evidence>
<comment type="catalytic activity">
    <reaction evidence="15">
        <text>a 5'-end adenosine-5'-diphospho-5'-ribonucleoside-2'-deoxyribonucleotide-DNA + H2O = a 5'-end 5'-phospho-ribonucleoside-2'-deoxyribonucleotide-DNA + AMP + 2 H(+)</text>
        <dbReference type="Rhea" id="RHEA:52132"/>
        <dbReference type="Rhea" id="RHEA-COMP:13182"/>
        <dbReference type="Rhea" id="RHEA-COMP:13183"/>
        <dbReference type="ChEBI" id="CHEBI:15377"/>
        <dbReference type="ChEBI" id="CHEBI:15378"/>
        <dbReference type="ChEBI" id="CHEBI:136414"/>
        <dbReference type="ChEBI" id="CHEBI:136415"/>
        <dbReference type="ChEBI" id="CHEBI:456215"/>
        <dbReference type="EC" id="3.6.1.71"/>
    </reaction>
</comment>
<dbReference type="EC" id="3.6.1.71" evidence="4"/>
<feature type="region of interest" description="Disordered" evidence="19">
    <location>
        <begin position="1"/>
        <end position="37"/>
    </location>
</feature>
<comment type="catalytic activity">
    <reaction evidence="14">
        <text>a 5'-end adenosine-5'-diphospho-5'-2'-deoxyribonucleoside-DNA + H2O = a 5'-end 5'-phospho-2'-deoxyribonucleoside-DNA + AMP + 2 H(+)</text>
        <dbReference type="Rhea" id="RHEA:52128"/>
        <dbReference type="Rhea" id="RHEA-COMP:13180"/>
        <dbReference type="Rhea" id="RHEA-COMP:13181"/>
        <dbReference type="ChEBI" id="CHEBI:15377"/>
        <dbReference type="ChEBI" id="CHEBI:15378"/>
        <dbReference type="ChEBI" id="CHEBI:136412"/>
        <dbReference type="ChEBI" id="CHEBI:136413"/>
        <dbReference type="ChEBI" id="CHEBI:456215"/>
        <dbReference type="EC" id="3.6.1.71"/>
    </reaction>
</comment>
<dbReference type="InterPro" id="IPR032566">
    <property type="entry name" value="Znf-C2HE"/>
</dbReference>
<dbReference type="SUPFAM" id="SSF54197">
    <property type="entry name" value="HIT-like"/>
    <property type="match status" value="1"/>
</dbReference>
<name>A0A9P4QN17_9PLEO</name>
<evidence type="ECO:0000259" key="21">
    <source>
        <dbReference type="Pfam" id="PF16278"/>
    </source>
</evidence>
<dbReference type="GO" id="GO:0005737">
    <property type="term" value="C:cytoplasm"/>
    <property type="evidence" value="ECO:0007669"/>
    <property type="project" value="UniProtKB-SubCell"/>
</dbReference>
<dbReference type="OrthoDB" id="3512845at2759"/>
<evidence type="ECO:0000256" key="1">
    <source>
        <dbReference type="ARBA" id="ARBA00004123"/>
    </source>
</evidence>
<sequence>MAPKRPKPTTPAPSPSRKKKKTPTFNPRDGLGTYITSPSSHPLSRVLEYDDEFVVINDMYPKSSVHLLLLPRDPTLSDTHPLDALTHNPSFLSSVRERVTHLKTLVATELRRRYGLNSESDTPYQNALSVLMASPSAPSVPSERDALLPAGRDWTREVIAGVHAHPSMNHLHIHVLSRDMYSECVRHKKHYLSFTTGFFVELDAFPLEEESERWECSGWPKWNMVCWRCGRGFGNRFQELKGHLAEEFEGWIRE</sequence>
<dbReference type="PANTHER" id="PTHR12486:SF4">
    <property type="entry name" value="APRATAXIN"/>
    <property type="match status" value="1"/>
</dbReference>
<keyword evidence="10" id="KW-0238">DNA-binding</keyword>
<dbReference type="GO" id="GO:0003725">
    <property type="term" value="F:double-stranded RNA binding"/>
    <property type="evidence" value="ECO:0007669"/>
    <property type="project" value="TreeGrafter"/>
</dbReference>
<dbReference type="Proteomes" id="UP000799444">
    <property type="component" value="Unassembled WGS sequence"/>
</dbReference>
<keyword evidence="9" id="KW-0862">Zinc</keyword>
<evidence type="ECO:0000256" key="12">
    <source>
        <dbReference type="ARBA" id="ARBA00023242"/>
    </source>
</evidence>
<keyword evidence="7" id="KW-0227">DNA damage</keyword>
<dbReference type="GO" id="GO:0046872">
    <property type="term" value="F:metal ion binding"/>
    <property type="evidence" value="ECO:0007669"/>
    <property type="project" value="UniProtKB-KW"/>
</dbReference>
<evidence type="ECO:0000256" key="7">
    <source>
        <dbReference type="ARBA" id="ARBA00022763"/>
    </source>
</evidence>
<evidence type="ECO:0000256" key="2">
    <source>
        <dbReference type="ARBA" id="ARBA00004496"/>
    </source>
</evidence>